<name>A0A4C1STN9_EUMVA</name>
<dbReference type="EMBL" id="BGZK01000017">
    <property type="protein sequence ID" value="GBP05325.1"/>
    <property type="molecule type" value="Genomic_DNA"/>
</dbReference>
<organism evidence="1 2">
    <name type="scientific">Eumeta variegata</name>
    <name type="common">Bagworm moth</name>
    <name type="synonym">Eumeta japonica</name>
    <dbReference type="NCBI Taxonomy" id="151549"/>
    <lineage>
        <taxon>Eukaryota</taxon>
        <taxon>Metazoa</taxon>
        <taxon>Ecdysozoa</taxon>
        <taxon>Arthropoda</taxon>
        <taxon>Hexapoda</taxon>
        <taxon>Insecta</taxon>
        <taxon>Pterygota</taxon>
        <taxon>Neoptera</taxon>
        <taxon>Endopterygota</taxon>
        <taxon>Lepidoptera</taxon>
        <taxon>Glossata</taxon>
        <taxon>Ditrysia</taxon>
        <taxon>Tineoidea</taxon>
        <taxon>Psychidae</taxon>
        <taxon>Oiketicinae</taxon>
        <taxon>Eumeta</taxon>
    </lineage>
</organism>
<gene>
    <name evidence="1" type="ORF">EVAR_76761_1</name>
</gene>
<keyword evidence="2" id="KW-1185">Reference proteome</keyword>
<reference evidence="1 2" key="1">
    <citation type="journal article" date="2019" name="Commun. Biol.">
        <title>The bagworm genome reveals a unique fibroin gene that provides high tensile strength.</title>
        <authorList>
            <person name="Kono N."/>
            <person name="Nakamura H."/>
            <person name="Ohtoshi R."/>
            <person name="Tomita M."/>
            <person name="Numata K."/>
            <person name="Arakawa K."/>
        </authorList>
    </citation>
    <scope>NUCLEOTIDE SEQUENCE [LARGE SCALE GENOMIC DNA]</scope>
</reference>
<accession>A0A4C1STN9</accession>
<comment type="caution">
    <text evidence="1">The sequence shown here is derived from an EMBL/GenBank/DDBJ whole genome shotgun (WGS) entry which is preliminary data.</text>
</comment>
<proteinExistence type="predicted"/>
<sequence length="99" mass="11148">MEYSRGTRGGETDIRVFSYGHGHRRQLAHTITNALLACQVGIGYTMEFRWSAQGDRTSELSPTGQNAIAEAATSCRYSLRVFHGSSRRRWSQYSSTKTK</sequence>
<evidence type="ECO:0000313" key="1">
    <source>
        <dbReference type="EMBL" id="GBP05325.1"/>
    </source>
</evidence>
<dbReference type="AlphaFoldDB" id="A0A4C1STN9"/>
<protein>
    <submittedName>
        <fullName evidence="1">Uncharacterized protein</fullName>
    </submittedName>
</protein>
<evidence type="ECO:0000313" key="2">
    <source>
        <dbReference type="Proteomes" id="UP000299102"/>
    </source>
</evidence>
<dbReference type="Proteomes" id="UP000299102">
    <property type="component" value="Unassembled WGS sequence"/>
</dbReference>